<evidence type="ECO:0000256" key="1">
    <source>
        <dbReference type="PIRNR" id="PIRNR018571"/>
    </source>
</evidence>
<comment type="subunit">
    <text evidence="1">Self-associates. Interacts with SigE. Interacts with SpoIIR.</text>
</comment>
<feature type="transmembrane region" description="Helical" evidence="2">
    <location>
        <begin position="63"/>
        <end position="81"/>
    </location>
</feature>
<feature type="transmembrane region" description="Helical" evidence="2">
    <location>
        <begin position="6"/>
        <end position="27"/>
    </location>
</feature>
<keyword evidence="1" id="KW-0749">Sporulation</keyword>
<feature type="transmembrane region" description="Helical" evidence="2">
    <location>
        <begin position="32"/>
        <end position="51"/>
    </location>
</feature>
<keyword evidence="1" id="KW-0064">Aspartyl protease</keyword>
<keyword evidence="1" id="KW-1003">Cell membrane</keyword>
<keyword evidence="4" id="KW-1185">Reference proteome</keyword>
<dbReference type="Proteomes" id="UP000682403">
    <property type="component" value="Unassembled WGS sequence"/>
</dbReference>
<reference evidence="3 4" key="1">
    <citation type="submission" date="2021-04" db="EMBL/GenBank/DDBJ databases">
        <title>Metabacillus sp. strain KIGAM252 whole genome sequence.</title>
        <authorList>
            <person name="Seo M.-J."/>
            <person name="Cho E.-S."/>
            <person name="Hwang C.Y."/>
            <person name="Yoon D.J."/>
        </authorList>
    </citation>
    <scope>NUCLEOTIDE SEQUENCE [LARGE SCALE GENOMIC DNA]</scope>
    <source>
        <strain evidence="3 4">KIGAM252</strain>
    </source>
</reference>
<name>A0ABS5LDV4_9BACI</name>
<gene>
    <name evidence="3" type="primary">spoIIGA</name>
    <name evidence="3" type="ORF">J9317_08960</name>
</gene>
<dbReference type="NCBIfam" id="TIGR02854">
    <property type="entry name" value="spore_II_GA"/>
    <property type="match status" value="1"/>
</dbReference>
<keyword evidence="1" id="KW-0645">Protease</keyword>
<dbReference type="EMBL" id="JAGVRK010000001">
    <property type="protein sequence ID" value="MBS2968887.1"/>
    <property type="molecule type" value="Genomic_DNA"/>
</dbReference>
<evidence type="ECO:0000256" key="2">
    <source>
        <dbReference type="SAM" id="Phobius"/>
    </source>
</evidence>
<comment type="function">
    <text evidence="1">Probable aspartic protease that is responsible for the proteolytic cleavage of the RNA polymerase sigma E factor (SigE/spoIIGB) to yield the active peptide in the mother cell during sporulation. Responds to a signal from the forespore that is triggered by the extracellular signal protein SpoIIR.</text>
</comment>
<comment type="similarity">
    <text evidence="1">Belongs to the peptidase U4 family.</text>
</comment>
<dbReference type="Pfam" id="PF03419">
    <property type="entry name" value="Peptidase_U4"/>
    <property type="match status" value="1"/>
</dbReference>
<accession>A0ABS5LDV4</accession>
<keyword evidence="2" id="KW-0812">Transmembrane</keyword>
<dbReference type="EC" id="3.4.23.-" evidence="1"/>
<keyword evidence="1 2" id="KW-0472">Membrane</keyword>
<feature type="transmembrane region" description="Helical" evidence="2">
    <location>
        <begin position="88"/>
        <end position="110"/>
    </location>
</feature>
<protein>
    <recommendedName>
        <fullName evidence="1">Sporulation sigma-E factor-processing peptidase</fullName>
        <ecNumber evidence="1">3.4.23.-</ecNumber>
    </recommendedName>
    <alternativeName>
        <fullName evidence="1">Membrane-associated aspartic protease</fullName>
    </alternativeName>
    <alternativeName>
        <fullName evidence="1">Stage II sporulation protein GA</fullName>
    </alternativeName>
</protein>
<proteinExistence type="inferred from homology"/>
<feature type="transmembrane region" description="Helical" evidence="2">
    <location>
        <begin position="130"/>
        <end position="148"/>
    </location>
</feature>
<keyword evidence="2" id="KW-1133">Transmembrane helix</keyword>
<dbReference type="RefSeq" id="WP_211557982.1">
    <property type="nucleotide sequence ID" value="NZ_JAGVRK010000001.1"/>
</dbReference>
<comment type="caution">
    <text evidence="3">The sequence shown here is derived from an EMBL/GenBank/DDBJ whole genome shotgun (WGS) entry which is preliminary data.</text>
</comment>
<keyword evidence="1" id="KW-0378">Hydrolase</keyword>
<evidence type="ECO:0000313" key="4">
    <source>
        <dbReference type="Proteomes" id="UP000682403"/>
    </source>
</evidence>
<organism evidence="3 4">
    <name type="scientific">Metabacillus flavus</name>
    <dbReference type="NCBI Taxonomy" id="2823519"/>
    <lineage>
        <taxon>Bacteria</taxon>
        <taxon>Bacillati</taxon>
        <taxon>Bacillota</taxon>
        <taxon>Bacilli</taxon>
        <taxon>Bacillales</taxon>
        <taxon>Bacillaceae</taxon>
        <taxon>Metabacillus</taxon>
    </lineage>
</organism>
<dbReference type="InterPro" id="IPR005081">
    <property type="entry name" value="SpoIIGA"/>
</dbReference>
<comment type="subcellular location">
    <subcellularLocation>
        <location evidence="1">Cell membrane</location>
    </subcellularLocation>
</comment>
<dbReference type="PIRSF" id="PIRSF018571">
    <property type="entry name" value="SpoIIGA"/>
    <property type="match status" value="1"/>
</dbReference>
<evidence type="ECO:0000313" key="3">
    <source>
        <dbReference type="EMBL" id="MBS2968887.1"/>
    </source>
</evidence>
<sequence>MSVYLDVIWMLNFLFDLFLLMLTASLLKRPKVWYRLLLGGFIGSSIILFMFTPLGPFFSHPAGKLFISVLMVWSAFGFVRFKYFLQNWFMFYFSTFALGGGIIGAHYFLQQDSYLTNGILMTQTTGFGDPITWIFVIIGFPLLWLFSAGRGNDVQVKKLQYHEIVQVTAVFGETILPMAGLIDSGNQLFDPITRTPVMIADTDKLTGLLPKALTDKVMSGNILDDAPELEDHWQLRMRIIPYRGVGQQNQFLIGLKPDSLIIKTEKEEINVKKAIIGLSSSQLSADGDFTCIVHPQMLQGTSSAHVS</sequence>